<sequence>MECGDETPPWEHQINIKWDAAQFKSGMLYQDTSREFIGEFQPDHLGQGSSNLTALRLVDFNSQNSSSSHVSVVPNQGQSQNMLQASMEEIAPYFTLSSLDGELLFGCCD</sequence>
<reference evidence="1" key="2">
    <citation type="submission" date="2017-11" db="EMBL/GenBank/DDBJ databases">
        <title>Coralsnake Venomics: Analyses of Venom Gland Transcriptomes and Proteomes of Six Brazilian Taxa.</title>
        <authorList>
            <person name="Aird S.D."/>
            <person name="Jorge da Silva N."/>
            <person name="Qiu L."/>
            <person name="Villar-Briones A."/>
            <person name="Aparecida-Saddi V."/>
            <person name="Campos-Telles M.P."/>
            <person name="Grau M."/>
            <person name="Mikheyev A.S."/>
        </authorList>
    </citation>
    <scope>NUCLEOTIDE SEQUENCE</scope>
    <source>
        <tissue evidence="1">Venom_gland</tissue>
    </source>
</reference>
<dbReference type="EMBL" id="IACJ01024103">
    <property type="protein sequence ID" value="LAA39539.1"/>
    <property type="molecule type" value="Transcribed_RNA"/>
</dbReference>
<reference evidence="1" key="1">
    <citation type="submission" date="2017-07" db="EMBL/GenBank/DDBJ databases">
        <authorList>
            <person name="Mikheyev A."/>
            <person name="Grau M."/>
        </authorList>
    </citation>
    <scope>NUCLEOTIDE SEQUENCE</scope>
    <source>
        <tissue evidence="1">Venom_gland</tissue>
    </source>
</reference>
<protein>
    <submittedName>
        <fullName evidence="1">Uncharacterized protein</fullName>
    </submittedName>
</protein>
<accession>A0A2D4EWB2</accession>
<proteinExistence type="predicted"/>
<evidence type="ECO:0000313" key="1">
    <source>
        <dbReference type="EMBL" id="LAA39539.1"/>
    </source>
</evidence>
<name>A0A2D4EWB2_MICCO</name>
<organism evidence="1">
    <name type="scientific">Micrurus corallinus</name>
    <name type="common">Brazilian coral snake</name>
    <dbReference type="NCBI Taxonomy" id="54390"/>
    <lineage>
        <taxon>Eukaryota</taxon>
        <taxon>Metazoa</taxon>
        <taxon>Chordata</taxon>
        <taxon>Craniata</taxon>
        <taxon>Vertebrata</taxon>
        <taxon>Euteleostomi</taxon>
        <taxon>Lepidosauria</taxon>
        <taxon>Squamata</taxon>
        <taxon>Bifurcata</taxon>
        <taxon>Unidentata</taxon>
        <taxon>Episquamata</taxon>
        <taxon>Toxicofera</taxon>
        <taxon>Serpentes</taxon>
        <taxon>Colubroidea</taxon>
        <taxon>Elapidae</taxon>
        <taxon>Elapinae</taxon>
        <taxon>Micrurus</taxon>
    </lineage>
</organism>
<dbReference type="AlphaFoldDB" id="A0A2D4EWB2"/>